<evidence type="ECO:0000256" key="10">
    <source>
        <dbReference type="ARBA" id="ARBA00023242"/>
    </source>
</evidence>
<evidence type="ECO:0000256" key="9">
    <source>
        <dbReference type="ARBA" id="ARBA00023163"/>
    </source>
</evidence>
<dbReference type="PROSITE" id="PS50950">
    <property type="entry name" value="ZF_THAP"/>
    <property type="match status" value="1"/>
</dbReference>
<comment type="subcellular location">
    <subcellularLocation>
        <location evidence="1">Nucleus</location>
        <location evidence="1">Nucleoplasm</location>
    </subcellularLocation>
</comment>
<name>A0AAV0XJJ0_9HEMI</name>
<dbReference type="InterPro" id="IPR006612">
    <property type="entry name" value="THAP_Znf"/>
</dbReference>
<evidence type="ECO:0000256" key="6">
    <source>
        <dbReference type="ARBA" id="ARBA00023015"/>
    </source>
</evidence>
<accession>A0AAV0XJJ0</accession>
<dbReference type="Proteomes" id="UP001160148">
    <property type="component" value="Unassembled WGS sequence"/>
</dbReference>
<gene>
    <name evidence="14" type="ORF">MEUPH1_LOCUS22100</name>
</gene>
<evidence type="ECO:0000256" key="2">
    <source>
        <dbReference type="ARBA" id="ARBA00006177"/>
    </source>
</evidence>
<dbReference type="PANTHER" id="PTHR46600">
    <property type="entry name" value="THAP DOMAIN-CONTAINING"/>
    <property type="match status" value="1"/>
</dbReference>
<keyword evidence="6" id="KW-0805">Transcription regulation</keyword>
<evidence type="ECO:0000256" key="5">
    <source>
        <dbReference type="ARBA" id="ARBA00022833"/>
    </source>
</evidence>
<dbReference type="GO" id="GO:0008270">
    <property type="term" value="F:zinc ion binding"/>
    <property type="evidence" value="ECO:0007669"/>
    <property type="project" value="UniProtKB-KW"/>
</dbReference>
<dbReference type="Pfam" id="PF05485">
    <property type="entry name" value="THAP"/>
    <property type="match status" value="1"/>
</dbReference>
<dbReference type="SUPFAM" id="SSF57716">
    <property type="entry name" value="Glucocorticoid receptor-like (DNA-binding domain)"/>
    <property type="match status" value="1"/>
</dbReference>
<comment type="caution">
    <text evidence="14">The sequence shown here is derived from an EMBL/GenBank/DDBJ whole genome shotgun (WGS) entry which is preliminary data.</text>
</comment>
<dbReference type="InterPro" id="IPR038441">
    <property type="entry name" value="THAP_Znf_sf"/>
</dbReference>
<keyword evidence="10" id="KW-0539">Nucleus</keyword>
<comment type="similarity">
    <text evidence="2">Belongs to the THAP1 family.</text>
</comment>
<keyword evidence="5" id="KW-0862">Zinc</keyword>
<dbReference type="PANTHER" id="PTHR46600:SF1">
    <property type="entry name" value="THAP DOMAIN-CONTAINING PROTEIN 1"/>
    <property type="match status" value="1"/>
</dbReference>
<dbReference type="GO" id="GO:0043565">
    <property type="term" value="F:sequence-specific DNA binding"/>
    <property type="evidence" value="ECO:0007669"/>
    <property type="project" value="InterPro"/>
</dbReference>
<evidence type="ECO:0000259" key="13">
    <source>
        <dbReference type="PROSITE" id="PS50950"/>
    </source>
</evidence>
<organism evidence="14 15">
    <name type="scientific">Macrosiphum euphorbiae</name>
    <name type="common">potato aphid</name>
    <dbReference type="NCBI Taxonomy" id="13131"/>
    <lineage>
        <taxon>Eukaryota</taxon>
        <taxon>Metazoa</taxon>
        <taxon>Ecdysozoa</taxon>
        <taxon>Arthropoda</taxon>
        <taxon>Hexapoda</taxon>
        <taxon>Insecta</taxon>
        <taxon>Pterygota</taxon>
        <taxon>Neoptera</taxon>
        <taxon>Paraneoptera</taxon>
        <taxon>Hemiptera</taxon>
        <taxon>Sternorrhyncha</taxon>
        <taxon>Aphidomorpha</taxon>
        <taxon>Aphidoidea</taxon>
        <taxon>Aphididae</taxon>
        <taxon>Macrosiphini</taxon>
        <taxon>Macrosiphum</taxon>
    </lineage>
</organism>
<sequence length="343" mass="38622">MVMMCSIPLCKSVASKKHNVKLHKFPASEELRRIWIDRIMAYYPNFKISKFSLVCSKHFAEIDFFKTTRSTSFSLCKDAVPSLFDVDECVYVFNDGELDGDSDITSLSIVDVMETSIGVTTPITVDGKEVTPSKMNDSFDIVEVTPSKMNVSFDIVEVTPIYSFGKDAVSPLLDGDSDITRPSIVDVMETSIGVTTPTKMSNNSNISEPSNADVMETSILDIQVPVTPKRMTNTSNKPMERKWVFGDFKADDLNTPRKRKRYWDISQQTVSKYKCKTKLLQNKNTWLTKKVKNLCQLIDHLKEENKISESCFSHLKEADVAIRSSGGANNWSRLSQRKSVGTT</sequence>
<feature type="domain" description="THAP-type" evidence="13">
    <location>
        <begin position="1"/>
        <end position="84"/>
    </location>
</feature>
<reference evidence="14 15" key="1">
    <citation type="submission" date="2023-01" db="EMBL/GenBank/DDBJ databases">
        <authorList>
            <person name="Whitehead M."/>
        </authorList>
    </citation>
    <scope>NUCLEOTIDE SEQUENCE [LARGE SCALE GENOMIC DNA]</scope>
</reference>
<evidence type="ECO:0000256" key="3">
    <source>
        <dbReference type="ARBA" id="ARBA00022723"/>
    </source>
</evidence>
<evidence type="ECO:0000256" key="7">
    <source>
        <dbReference type="ARBA" id="ARBA00023054"/>
    </source>
</evidence>
<dbReference type="AlphaFoldDB" id="A0AAV0XJJ0"/>
<dbReference type="InterPro" id="IPR026516">
    <property type="entry name" value="THAP1/10"/>
</dbReference>
<evidence type="ECO:0000256" key="4">
    <source>
        <dbReference type="ARBA" id="ARBA00022771"/>
    </source>
</evidence>
<evidence type="ECO:0000313" key="15">
    <source>
        <dbReference type="Proteomes" id="UP001160148"/>
    </source>
</evidence>
<keyword evidence="11" id="KW-0131">Cell cycle</keyword>
<dbReference type="Gene3D" id="6.20.210.20">
    <property type="entry name" value="THAP domain"/>
    <property type="match status" value="1"/>
</dbReference>
<evidence type="ECO:0000256" key="11">
    <source>
        <dbReference type="ARBA" id="ARBA00023306"/>
    </source>
</evidence>
<protein>
    <recommendedName>
        <fullName evidence="13">THAP-type domain-containing protein</fullName>
    </recommendedName>
</protein>
<keyword evidence="9" id="KW-0804">Transcription</keyword>
<dbReference type="GO" id="GO:0005654">
    <property type="term" value="C:nucleoplasm"/>
    <property type="evidence" value="ECO:0007669"/>
    <property type="project" value="UniProtKB-SubCell"/>
</dbReference>
<keyword evidence="8 12" id="KW-0238">DNA-binding</keyword>
<dbReference type="SMART" id="SM00980">
    <property type="entry name" value="THAP"/>
    <property type="match status" value="1"/>
</dbReference>
<dbReference type="SMART" id="SM00692">
    <property type="entry name" value="DM3"/>
    <property type="match status" value="1"/>
</dbReference>
<proteinExistence type="inferred from homology"/>
<keyword evidence="4 12" id="KW-0863">Zinc-finger</keyword>
<keyword evidence="15" id="KW-1185">Reference proteome</keyword>
<keyword evidence="7" id="KW-0175">Coiled coil</keyword>
<evidence type="ECO:0000256" key="1">
    <source>
        <dbReference type="ARBA" id="ARBA00004642"/>
    </source>
</evidence>
<dbReference type="EMBL" id="CARXXK010000005">
    <property type="protein sequence ID" value="CAI6367647.1"/>
    <property type="molecule type" value="Genomic_DNA"/>
</dbReference>
<evidence type="ECO:0000256" key="8">
    <source>
        <dbReference type="ARBA" id="ARBA00023125"/>
    </source>
</evidence>
<evidence type="ECO:0000256" key="12">
    <source>
        <dbReference type="PROSITE-ProRule" id="PRU00309"/>
    </source>
</evidence>
<keyword evidence="3" id="KW-0479">Metal-binding</keyword>
<evidence type="ECO:0000313" key="14">
    <source>
        <dbReference type="EMBL" id="CAI6367647.1"/>
    </source>
</evidence>